<name>A0A0R2HP81_CARDV</name>
<feature type="transmembrane region" description="Helical" evidence="6">
    <location>
        <begin position="324"/>
        <end position="347"/>
    </location>
</feature>
<dbReference type="GO" id="GO:0055091">
    <property type="term" value="P:phospholipid homeostasis"/>
    <property type="evidence" value="ECO:0007669"/>
    <property type="project" value="TreeGrafter"/>
</dbReference>
<dbReference type="GeneID" id="89589257"/>
<feature type="transmembrane region" description="Helical" evidence="6">
    <location>
        <begin position="169"/>
        <end position="186"/>
    </location>
</feature>
<keyword evidence="2" id="KW-1003">Cell membrane</keyword>
<feature type="transmembrane region" description="Helical" evidence="6">
    <location>
        <begin position="415"/>
        <end position="435"/>
    </location>
</feature>
<evidence type="ECO:0000256" key="4">
    <source>
        <dbReference type="ARBA" id="ARBA00022989"/>
    </source>
</evidence>
<feature type="transmembrane region" description="Helical" evidence="6">
    <location>
        <begin position="240"/>
        <end position="266"/>
    </location>
</feature>
<dbReference type="InterPro" id="IPR024320">
    <property type="entry name" value="LPG_synthase_C"/>
</dbReference>
<dbReference type="InterPro" id="IPR051211">
    <property type="entry name" value="PG_lysyltransferase"/>
</dbReference>
<evidence type="ECO:0000256" key="6">
    <source>
        <dbReference type="SAM" id="Phobius"/>
    </source>
</evidence>
<evidence type="ECO:0000259" key="7">
    <source>
        <dbReference type="Pfam" id="PF09924"/>
    </source>
</evidence>
<evidence type="ECO:0000256" key="5">
    <source>
        <dbReference type="ARBA" id="ARBA00023136"/>
    </source>
</evidence>
<keyword evidence="4 6" id="KW-1133">Transmembrane helix</keyword>
<keyword evidence="5 6" id="KW-0472">Membrane</keyword>
<keyword evidence="9" id="KW-1185">Reference proteome</keyword>
<dbReference type="AlphaFoldDB" id="A0A0R2HP81"/>
<protein>
    <recommendedName>
        <fullName evidence="7">Phosphatidylglycerol lysyltransferase C-terminal domain-containing protein</fullName>
    </recommendedName>
</protein>
<dbReference type="InterPro" id="IPR016181">
    <property type="entry name" value="Acyl_CoA_acyltransferase"/>
</dbReference>
<reference evidence="8 9" key="1">
    <citation type="journal article" date="2015" name="Genome Announc.">
        <title>Expanding the biotechnology potential of lactobacilli through comparative genomics of 213 strains and associated genera.</title>
        <authorList>
            <person name="Sun Z."/>
            <person name="Harris H.M."/>
            <person name="McCann A."/>
            <person name="Guo C."/>
            <person name="Argimon S."/>
            <person name="Zhang W."/>
            <person name="Yang X."/>
            <person name="Jeffery I.B."/>
            <person name="Cooney J.C."/>
            <person name="Kagawa T.F."/>
            <person name="Liu W."/>
            <person name="Song Y."/>
            <person name="Salvetti E."/>
            <person name="Wrobel A."/>
            <person name="Rasinkangas P."/>
            <person name="Parkhill J."/>
            <person name="Rea M.C."/>
            <person name="O'Sullivan O."/>
            <person name="Ritari J."/>
            <person name="Douillard F.P."/>
            <person name="Paul Ross R."/>
            <person name="Yang R."/>
            <person name="Briner A.E."/>
            <person name="Felis G.E."/>
            <person name="de Vos W.M."/>
            <person name="Barrangou R."/>
            <person name="Klaenhammer T.R."/>
            <person name="Caufield P.W."/>
            <person name="Cui Y."/>
            <person name="Zhang H."/>
            <person name="O'Toole P.W."/>
        </authorList>
    </citation>
    <scope>NUCLEOTIDE SEQUENCE [LARGE SCALE GENOMIC DNA]</scope>
    <source>
        <strain evidence="8 9">DSM 20623</strain>
    </source>
</reference>
<evidence type="ECO:0000256" key="2">
    <source>
        <dbReference type="ARBA" id="ARBA00022475"/>
    </source>
</evidence>
<dbReference type="PATRIC" id="fig|1449336.4.peg.2305"/>
<feature type="transmembrane region" description="Helical" evidence="6">
    <location>
        <begin position="97"/>
        <end position="119"/>
    </location>
</feature>
<feature type="transmembrane region" description="Helical" evidence="6">
    <location>
        <begin position="278"/>
        <end position="303"/>
    </location>
</feature>
<organism evidence="8 9">
    <name type="scientific">Carnobacterium divergens DSM 20623</name>
    <dbReference type="NCBI Taxonomy" id="1449336"/>
    <lineage>
        <taxon>Bacteria</taxon>
        <taxon>Bacillati</taxon>
        <taxon>Bacillota</taxon>
        <taxon>Bacilli</taxon>
        <taxon>Lactobacillales</taxon>
        <taxon>Carnobacteriaceae</taxon>
        <taxon>Carnobacterium</taxon>
    </lineage>
</organism>
<feature type="transmembrane region" description="Helical" evidence="6">
    <location>
        <begin position="488"/>
        <end position="513"/>
    </location>
</feature>
<dbReference type="GO" id="GO:0016755">
    <property type="term" value="F:aminoacyltransferase activity"/>
    <property type="evidence" value="ECO:0007669"/>
    <property type="project" value="TreeGrafter"/>
</dbReference>
<feature type="transmembrane region" description="Helical" evidence="6">
    <location>
        <begin position="131"/>
        <end position="157"/>
    </location>
</feature>
<evidence type="ECO:0000256" key="3">
    <source>
        <dbReference type="ARBA" id="ARBA00022692"/>
    </source>
</evidence>
<feature type="transmembrane region" description="Helical" evidence="6">
    <location>
        <begin position="56"/>
        <end position="76"/>
    </location>
</feature>
<dbReference type="eggNOG" id="COG0392">
    <property type="taxonomic scope" value="Bacteria"/>
</dbReference>
<keyword evidence="3 6" id="KW-0812">Transmembrane</keyword>
<evidence type="ECO:0000313" key="9">
    <source>
        <dbReference type="Proteomes" id="UP000051658"/>
    </source>
</evidence>
<dbReference type="GO" id="GO:0005886">
    <property type="term" value="C:plasma membrane"/>
    <property type="evidence" value="ECO:0007669"/>
    <property type="project" value="UniProtKB-SubCell"/>
</dbReference>
<evidence type="ECO:0000313" key="8">
    <source>
        <dbReference type="EMBL" id="KRN54681.1"/>
    </source>
</evidence>
<gene>
    <name evidence="8" type="ORF">IV74_GL002267</name>
</gene>
<comment type="caution">
    <text evidence="8">The sequence shown here is derived from an EMBL/GenBank/DDBJ whole genome shotgun (WGS) entry which is preliminary data.</text>
</comment>
<dbReference type="Pfam" id="PF09924">
    <property type="entry name" value="LPG_synthase_C"/>
    <property type="match status" value="1"/>
</dbReference>
<dbReference type="RefSeq" id="WP_034568954.1">
    <property type="nucleotide sequence ID" value="NZ_JQBS01000035.1"/>
</dbReference>
<feature type="transmembrane region" description="Helical" evidence="6">
    <location>
        <begin position="359"/>
        <end position="381"/>
    </location>
</feature>
<evidence type="ECO:0000256" key="1">
    <source>
        <dbReference type="ARBA" id="ARBA00004651"/>
    </source>
</evidence>
<dbReference type="EMBL" id="JQBS01000035">
    <property type="protein sequence ID" value="KRN54681.1"/>
    <property type="molecule type" value="Genomic_DNA"/>
</dbReference>
<dbReference type="eggNOG" id="COG2898">
    <property type="taxonomic scope" value="Bacteria"/>
</dbReference>
<dbReference type="PANTHER" id="PTHR34697">
    <property type="entry name" value="PHOSPHATIDYLGLYCEROL LYSYLTRANSFERASE"/>
    <property type="match status" value="1"/>
</dbReference>
<dbReference type="PANTHER" id="PTHR34697:SF2">
    <property type="entry name" value="PHOSPHATIDYLGLYCEROL LYSYLTRANSFERASE"/>
    <property type="match status" value="1"/>
</dbReference>
<dbReference type="SUPFAM" id="SSF55729">
    <property type="entry name" value="Acyl-CoA N-acyltransferases (Nat)"/>
    <property type="match status" value="1"/>
</dbReference>
<feature type="transmembrane region" description="Helical" evidence="6">
    <location>
        <begin position="12"/>
        <end position="36"/>
    </location>
</feature>
<accession>A0A0R2HP81</accession>
<feature type="transmembrane region" description="Helical" evidence="6">
    <location>
        <begin position="447"/>
        <end position="468"/>
    </location>
</feature>
<proteinExistence type="predicted"/>
<dbReference type="NCBIfam" id="NF033480">
    <property type="entry name" value="bifunc_MprF"/>
    <property type="match status" value="1"/>
</dbReference>
<dbReference type="Proteomes" id="UP000051658">
    <property type="component" value="Unassembled WGS sequence"/>
</dbReference>
<sequence>MKEKFKKIMEGVLQHLTLIKIIFVGFVSLFVVLQVIKIAADINYRDLKENLFTQSPVAIGLMLIAGLIAILPMMIYDFTIVELLPGKFSKKHIFTSGWITNTFTNIGGFGGFLGASLRATFYGEGASHKEILIAISKIAVFLLSGLSILSLVALGSFSLPGYGEGFRHYWPWLVGGGLYFPILFTFTKIKSKTLFTDLPLKREFKLIVGSVLEWSGAMGCFILIGYLLQEPIQLGQVFPLFVIASIIGIVSMVPGGVGTFDVFMIYGLGQLGVSKELAVVWLLFYRIFYYIIPFFIGISFFTHDGAQKINRYLDGLPKQFIQKVAHGFLVVFVYSSGIMMILISTVPNLAFNSHLFARLYPFTFFFLTQLSNVIFGFLLLGLARGIEGKVKKAYWPTIIILGFGILNTLTKDFSWGLTIFLGIVIVCVYLSRHEFYRNKLVYSWGKALLDGAVLFGSLLLYILVGYFNSPRFHHRRPILFHSSLFPTGHVWLAGLIGVVIGLISLAIVISYLMRSKLKIGVSLDEERLKAVINQFGGNEVSHLAFLRDKYFYYYGEDQVVFQFRQEADKLVVMGEPIGDSSLFEKAIVDFMDVADQFGYSVVFYEVSGSLVMILHELGYDFMKVGEEGHVSLPEFTLSGKKRRAERALVNKIEREGYLFEMLQPPFSASQFEELKQISDEWLEKRTEKGFSLGFYDEFYLNQAEIAVVKTPEGQLIAFASMMPTGSDELISIDLMRYKTKEAPNGVMDYLFIKLFEYNQELGFQAFNMGMAPLSNVGATRYSFISERIAGLLYRFGTKLYGFQGLRHYKEKYVTTWIPKYVAFRKKSSILFTMLQLVTLVGKKRQIDIK</sequence>
<feature type="transmembrane region" description="Helical" evidence="6">
    <location>
        <begin position="206"/>
        <end position="228"/>
    </location>
</feature>
<feature type="domain" description="Phosphatidylglycerol lysyltransferase C-terminal" evidence="7">
    <location>
        <begin position="531"/>
        <end position="823"/>
    </location>
</feature>
<comment type="subcellular location">
    <subcellularLocation>
        <location evidence="1">Cell membrane</location>
        <topology evidence="1">Multi-pass membrane protein</topology>
    </subcellularLocation>
</comment>